<dbReference type="InterPro" id="IPR000524">
    <property type="entry name" value="Tscrpt_reg_HTH_GntR"/>
</dbReference>
<dbReference type="InterPro" id="IPR036388">
    <property type="entry name" value="WH-like_DNA-bd_sf"/>
</dbReference>
<keyword evidence="3" id="KW-0804">Transcription</keyword>
<dbReference type="AlphaFoldDB" id="A0A382P9T0"/>
<evidence type="ECO:0000256" key="2">
    <source>
        <dbReference type="ARBA" id="ARBA00023125"/>
    </source>
</evidence>
<feature type="domain" description="HTH gntR-type" evidence="4">
    <location>
        <begin position="1"/>
        <end position="51"/>
    </location>
</feature>
<evidence type="ECO:0000256" key="1">
    <source>
        <dbReference type="ARBA" id="ARBA00023015"/>
    </source>
</evidence>
<evidence type="ECO:0000259" key="5">
    <source>
        <dbReference type="SMART" id="SM00895"/>
    </source>
</evidence>
<dbReference type="InterPro" id="IPR011711">
    <property type="entry name" value="GntR_C"/>
</dbReference>
<dbReference type="SUPFAM" id="SSF46785">
    <property type="entry name" value="Winged helix' DNA-binding domain"/>
    <property type="match status" value="1"/>
</dbReference>
<evidence type="ECO:0000256" key="3">
    <source>
        <dbReference type="ARBA" id="ARBA00023163"/>
    </source>
</evidence>
<accession>A0A382P9T0</accession>
<organism evidence="6">
    <name type="scientific">marine metagenome</name>
    <dbReference type="NCBI Taxonomy" id="408172"/>
    <lineage>
        <taxon>unclassified sequences</taxon>
        <taxon>metagenomes</taxon>
        <taxon>ecological metagenomes</taxon>
    </lineage>
</organism>
<dbReference type="InterPro" id="IPR036390">
    <property type="entry name" value="WH_DNA-bd_sf"/>
</dbReference>
<gene>
    <name evidence="6" type="ORF">METZ01_LOCUS323028</name>
</gene>
<dbReference type="SMART" id="SM00345">
    <property type="entry name" value="HTH_GNTR"/>
    <property type="match status" value="1"/>
</dbReference>
<feature type="domain" description="GntR C-terminal" evidence="5">
    <location>
        <begin position="61"/>
        <end position="185"/>
    </location>
</feature>
<dbReference type="InterPro" id="IPR008920">
    <property type="entry name" value="TF_FadR/GntR_C"/>
</dbReference>
<reference evidence="6" key="1">
    <citation type="submission" date="2018-05" db="EMBL/GenBank/DDBJ databases">
        <authorList>
            <person name="Lanie J.A."/>
            <person name="Ng W.-L."/>
            <person name="Kazmierczak K.M."/>
            <person name="Andrzejewski T.M."/>
            <person name="Davidsen T.M."/>
            <person name="Wayne K.J."/>
            <person name="Tettelin H."/>
            <person name="Glass J.I."/>
            <person name="Rusch D."/>
            <person name="Podicherti R."/>
            <person name="Tsui H.-C.T."/>
            <person name="Winkler M.E."/>
        </authorList>
    </citation>
    <scope>NUCLEOTIDE SEQUENCE</scope>
</reference>
<dbReference type="Gene3D" id="1.20.120.530">
    <property type="entry name" value="GntR ligand-binding domain-like"/>
    <property type="match status" value="1"/>
</dbReference>
<dbReference type="PANTHER" id="PTHR43537">
    <property type="entry name" value="TRANSCRIPTIONAL REGULATOR, GNTR FAMILY"/>
    <property type="match status" value="1"/>
</dbReference>
<dbReference type="SMART" id="SM00895">
    <property type="entry name" value="FCD"/>
    <property type="match status" value="1"/>
</dbReference>
<evidence type="ECO:0008006" key="7">
    <source>
        <dbReference type="Google" id="ProtNLM"/>
    </source>
</evidence>
<keyword evidence="1" id="KW-0805">Transcription regulation</keyword>
<proteinExistence type="predicted"/>
<sequence>MIAATNAPGLFLQVNSICSHLNIGRTPVHQALHRLQSEGLLEIIPRKGVFVKADSLNEIIQTLEARSVIEPYCAAQCALKATPDDIARLREILDRYEVRLSSNDTAVLMQLDREFHHTISEIAGNPILAEVLSPIHERISRVWHLPHWQNHDFEMTREEHEVVYDAIARGDSKSAADIMRQHIESIRERILLT</sequence>
<evidence type="ECO:0000259" key="4">
    <source>
        <dbReference type="SMART" id="SM00345"/>
    </source>
</evidence>
<dbReference type="Pfam" id="PF07729">
    <property type="entry name" value="FCD"/>
    <property type="match status" value="1"/>
</dbReference>
<dbReference type="Pfam" id="PF00392">
    <property type="entry name" value="GntR"/>
    <property type="match status" value="1"/>
</dbReference>
<protein>
    <recommendedName>
        <fullName evidence="7">HTH gntR-type domain-containing protein</fullName>
    </recommendedName>
</protein>
<keyword evidence="2" id="KW-0238">DNA-binding</keyword>
<dbReference type="PANTHER" id="PTHR43537:SF24">
    <property type="entry name" value="GLUCONATE OPERON TRANSCRIPTIONAL REPRESSOR"/>
    <property type="match status" value="1"/>
</dbReference>
<evidence type="ECO:0000313" key="6">
    <source>
        <dbReference type="EMBL" id="SVC70174.1"/>
    </source>
</evidence>
<dbReference type="SUPFAM" id="SSF48008">
    <property type="entry name" value="GntR ligand-binding domain-like"/>
    <property type="match status" value="1"/>
</dbReference>
<dbReference type="Gene3D" id="1.10.10.10">
    <property type="entry name" value="Winged helix-like DNA-binding domain superfamily/Winged helix DNA-binding domain"/>
    <property type="match status" value="1"/>
</dbReference>
<name>A0A382P9T0_9ZZZZ</name>
<dbReference type="GO" id="GO:0003677">
    <property type="term" value="F:DNA binding"/>
    <property type="evidence" value="ECO:0007669"/>
    <property type="project" value="UniProtKB-KW"/>
</dbReference>
<dbReference type="GO" id="GO:0003700">
    <property type="term" value="F:DNA-binding transcription factor activity"/>
    <property type="evidence" value="ECO:0007669"/>
    <property type="project" value="InterPro"/>
</dbReference>
<dbReference type="EMBL" id="UINC01105893">
    <property type="protein sequence ID" value="SVC70174.1"/>
    <property type="molecule type" value="Genomic_DNA"/>
</dbReference>